<dbReference type="EMBL" id="VCIZ01000020">
    <property type="protein sequence ID" value="TSP09834.1"/>
    <property type="molecule type" value="Genomic_DNA"/>
</dbReference>
<dbReference type="Pfam" id="PF01575">
    <property type="entry name" value="MaoC_dehydratas"/>
    <property type="match status" value="1"/>
</dbReference>
<dbReference type="PANTHER" id="PTHR42993:SF1">
    <property type="entry name" value="MAOC-LIKE DEHYDRATASE DOMAIN-CONTAINING PROTEIN"/>
    <property type="match status" value="1"/>
</dbReference>
<dbReference type="InterPro" id="IPR039375">
    <property type="entry name" value="NodN-like"/>
</dbReference>
<name>A0AAE9I838_9BURK</name>
<reference evidence="2 4" key="1">
    <citation type="submission" date="2019-05" db="EMBL/GenBank/DDBJ databases">
        <title>Whole genome sequence analysis of Cupriavidus campinensis S14E4C strain.</title>
        <authorList>
            <person name="Abbaszade G."/>
            <person name="Szabo A."/>
            <person name="Toumi M."/>
            <person name="Toth E."/>
        </authorList>
    </citation>
    <scope>NUCLEOTIDE SEQUENCE [LARGE SCALE GENOMIC DNA]</scope>
    <source>
        <strain evidence="2 4">S14E4C</strain>
    </source>
</reference>
<reference evidence="3" key="2">
    <citation type="journal article" date="2022" name="Microbiol. Resour. Announc.">
        <title>Genome Sequence of Cupriavidus campinensis Strain G5, a Member of a Bacterial Consortium Capable of Polyethylene Degradation.</title>
        <authorList>
            <person name="Schneider B."/>
            <person name="Pfeiffer F."/>
            <person name="Dyall-Smith M."/>
            <person name="Kunte H.J."/>
        </authorList>
    </citation>
    <scope>NUCLEOTIDE SEQUENCE</scope>
    <source>
        <strain evidence="3">G5</strain>
    </source>
</reference>
<keyword evidence="4" id="KW-1185">Reference proteome</keyword>
<accession>A0AAE9I838</accession>
<dbReference type="EMBL" id="CP097331">
    <property type="protein sequence ID" value="URF08045.1"/>
    <property type="molecule type" value="Genomic_DNA"/>
</dbReference>
<evidence type="ECO:0000259" key="1">
    <source>
        <dbReference type="Pfam" id="PF01575"/>
    </source>
</evidence>
<dbReference type="PANTHER" id="PTHR42993">
    <property type="entry name" value="MAOC-LIKE DEHYDRATASE DOMAIN-CONTAINING PROTEIN"/>
    <property type="match status" value="1"/>
</dbReference>
<dbReference type="KEGG" id="ccam:M5D45_23115"/>
<evidence type="ECO:0000313" key="2">
    <source>
        <dbReference type="EMBL" id="TSP09834.1"/>
    </source>
</evidence>
<feature type="domain" description="MaoC-like" evidence="1">
    <location>
        <begin position="15"/>
        <end position="123"/>
    </location>
</feature>
<dbReference type="SUPFAM" id="SSF54637">
    <property type="entry name" value="Thioesterase/thiol ester dehydrase-isomerase"/>
    <property type="match status" value="1"/>
</dbReference>
<dbReference type="CDD" id="cd03450">
    <property type="entry name" value="NodN"/>
    <property type="match status" value="1"/>
</dbReference>
<sequence length="154" mass="16606">MKIDGYSMATLGAFVGQELGVSEWVEVDQARIDAFADCTDDHQWIHVDVDRAGRESPFGGTVAHGFLTLSLLGGQLTRMGIVPVDAKAAVNCGLEKTRFLTPVRAGARVRNRVKLLAAEDKGEGRIMLRTENTMEIEGQARPALVAESLALLVA</sequence>
<gene>
    <name evidence="2" type="ORF">FGG12_25220</name>
    <name evidence="3" type="ORF">M5D45_23115</name>
</gene>
<evidence type="ECO:0000313" key="4">
    <source>
        <dbReference type="Proteomes" id="UP000318943"/>
    </source>
</evidence>
<dbReference type="AlphaFoldDB" id="A0AAE9I838"/>
<organism evidence="3 5">
    <name type="scientific">Cupriavidus campinensis</name>
    <dbReference type="NCBI Taxonomy" id="151783"/>
    <lineage>
        <taxon>Bacteria</taxon>
        <taxon>Pseudomonadati</taxon>
        <taxon>Pseudomonadota</taxon>
        <taxon>Betaproteobacteria</taxon>
        <taxon>Burkholderiales</taxon>
        <taxon>Burkholderiaceae</taxon>
        <taxon>Cupriavidus</taxon>
    </lineage>
</organism>
<dbReference type="InterPro" id="IPR002539">
    <property type="entry name" value="MaoC-like_dom"/>
</dbReference>
<evidence type="ECO:0000313" key="3">
    <source>
        <dbReference type="EMBL" id="URF08045.1"/>
    </source>
</evidence>
<evidence type="ECO:0000313" key="5">
    <source>
        <dbReference type="Proteomes" id="UP001056132"/>
    </source>
</evidence>
<dbReference type="Gene3D" id="3.10.129.10">
    <property type="entry name" value="Hotdog Thioesterase"/>
    <property type="match status" value="1"/>
</dbReference>
<reference evidence="3" key="3">
    <citation type="submission" date="2022-05" db="EMBL/GenBank/DDBJ databases">
        <authorList>
            <person name="Kunte H.-J."/>
        </authorList>
    </citation>
    <scope>NUCLEOTIDE SEQUENCE</scope>
    <source>
        <strain evidence="3">G5</strain>
    </source>
</reference>
<dbReference type="Proteomes" id="UP000318943">
    <property type="component" value="Unassembled WGS sequence"/>
</dbReference>
<dbReference type="RefSeq" id="WP_144202170.1">
    <property type="nucleotide sequence ID" value="NZ_CAJPVH010000001.1"/>
</dbReference>
<proteinExistence type="predicted"/>
<dbReference type="InterPro" id="IPR029069">
    <property type="entry name" value="HotDog_dom_sf"/>
</dbReference>
<protein>
    <submittedName>
        <fullName evidence="3">MaoC family dehydratase</fullName>
    </submittedName>
</protein>
<dbReference type="Proteomes" id="UP001056132">
    <property type="component" value="Chromosome 2"/>
</dbReference>